<keyword evidence="2 7" id="KW-0813">Transport</keyword>
<accession>A0A1H5M8I3</accession>
<keyword evidence="5 7" id="KW-1133">Transmembrane helix</keyword>
<dbReference type="PANTHER" id="PTHR43744">
    <property type="entry name" value="ABC TRANSPORTER PERMEASE PROTEIN MG189-RELATED-RELATED"/>
    <property type="match status" value="1"/>
</dbReference>
<feature type="domain" description="ABC transmembrane type-1" evidence="9">
    <location>
        <begin position="108"/>
        <end position="308"/>
    </location>
</feature>
<evidence type="ECO:0000256" key="8">
    <source>
        <dbReference type="SAM" id="MobiDB-lite"/>
    </source>
</evidence>
<evidence type="ECO:0000256" key="3">
    <source>
        <dbReference type="ARBA" id="ARBA00022475"/>
    </source>
</evidence>
<dbReference type="PROSITE" id="PS50928">
    <property type="entry name" value="ABC_TM1"/>
    <property type="match status" value="1"/>
</dbReference>
<evidence type="ECO:0000256" key="2">
    <source>
        <dbReference type="ARBA" id="ARBA00022448"/>
    </source>
</evidence>
<evidence type="ECO:0000313" key="11">
    <source>
        <dbReference type="Proteomes" id="UP000199220"/>
    </source>
</evidence>
<dbReference type="GO" id="GO:0055085">
    <property type="term" value="P:transmembrane transport"/>
    <property type="evidence" value="ECO:0007669"/>
    <property type="project" value="InterPro"/>
</dbReference>
<feature type="transmembrane region" description="Helical" evidence="7">
    <location>
        <begin position="44"/>
        <end position="66"/>
    </location>
</feature>
<evidence type="ECO:0000256" key="1">
    <source>
        <dbReference type="ARBA" id="ARBA00004651"/>
    </source>
</evidence>
<keyword evidence="4 7" id="KW-0812">Transmembrane</keyword>
<name>A0A1H5M8I3_9MICO</name>
<proteinExistence type="inferred from homology"/>
<evidence type="ECO:0000256" key="5">
    <source>
        <dbReference type="ARBA" id="ARBA00022989"/>
    </source>
</evidence>
<organism evidence="10 11">
    <name type="scientific">Ruania alba</name>
    <dbReference type="NCBI Taxonomy" id="648782"/>
    <lineage>
        <taxon>Bacteria</taxon>
        <taxon>Bacillati</taxon>
        <taxon>Actinomycetota</taxon>
        <taxon>Actinomycetes</taxon>
        <taxon>Micrococcales</taxon>
        <taxon>Ruaniaceae</taxon>
        <taxon>Ruania</taxon>
    </lineage>
</organism>
<dbReference type="Gene3D" id="1.10.3720.10">
    <property type="entry name" value="MetI-like"/>
    <property type="match status" value="1"/>
</dbReference>
<dbReference type="GO" id="GO:0005886">
    <property type="term" value="C:plasma membrane"/>
    <property type="evidence" value="ECO:0007669"/>
    <property type="project" value="UniProtKB-SubCell"/>
</dbReference>
<comment type="similarity">
    <text evidence="7">Belongs to the binding-protein-dependent transport system permease family.</text>
</comment>
<comment type="subcellular location">
    <subcellularLocation>
        <location evidence="1 7">Cell membrane</location>
        <topology evidence="1 7">Multi-pass membrane protein</topology>
    </subcellularLocation>
</comment>
<gene>
    <name evidence="10" type="ORF">SAMN04488554_3186</name>
</gene>
<feature type="transmembrane region" description="Helical" evidence="7">
    <location>
        <begin position="285"/>
        <end position="307"/>
    </location>
</feature>
<feature type="transmembrane region" description="Helical" evidence="7">
    <location>
        <begin position="107"/>
        <end position="132"/>
    </location>
</feature>
<reference evidence="11" key="1">
    <citation type="submission" date="2016-10" db="EMBL/GenBank/DDBJ databases">
        <authorList>
            <person name="Varghese N."/>
            <person name="Submissions S."/>
        </authorList>
    </citation>
    <scope>NUCLEOTIDE SEQUENCE [LARGE SCALE GENOMIC DNA]</scope>
    <source>
        <strain evidence="11">DSM 21368</strain>
    </source>
</reference>
<dbReference type="EMBL" id="FNTX01000002">
    <property type="protein sequence ID" value="SEE85031.1"/>
    <property type="molecule type" value="Genomic_DNA"/>
</dbReference>
<evidence type="ECO:0000313" key="10">
    <source>
        <dbReference type="EMBL" id="SEE85031.1"/>
    </source>
</evidence>
<feature type="transmembrane region" description="Helical" evidence="7">
    <location>
        <begin position="177"/>
        <end position="198"/>
    </location>
</feature>
<sequence length="325" mass="34955">MPTTEQRVSSRPPRVGGPRLSASAPPEGGPVRQGLSINTRVARIFAWVGLLLWALYAILPMLWLLLAATKSGTELATRPPFAFGSFSRIAESWEHLVEFNNGAMFGWLGNTVILTGAQIVLTLVATIPAGYALGACQFRLRRPILIVTLGLILLPGGALVLPQFLEMVALGLVGNRLSVILPGAVFPLGIYLTFIYFSTTIGKDIYDAARVDGCTEWQVFVKIALPLAAPIIALVTFFSFMRNWGEFLLPYIMLNSDQFPLPVGLAVLASAAPELNPNTIGQFDIGVSEVILATLLTMAPVLLVLLFTQRTVLRGATILGGALRG</sequence>
<dbReference type="AlphaFoldDB" id="A0A1H5M8I3"/>
<dbReference type="STRING" id="648782.SAMN04488554_3186"/>
<keyword evidence="6 7" id="KW-0472">Membrane</keyword>
<evidence type="ECO:0000259" key="9">
    <source>
        <dbReference type="PROSITE" id="PS50928"/>
    </source>
</evidence>
<evidence type="ECO:0000256" key="4">
    <source>
        <dbReference type="ARBA" id="ARBA00022692"/>
    </source>
</evidence>
<dbReference type="Pfam" id="PF00528">
    <property type="entry name" value="BPD_transp_1"/>
    <property type="match status" value="1"/>
</dbReference>
<keyword evidence="11" id="KW-1185">Reference proteome</keyword>
<keyword evidence="3" id="KW-1003">Cell membrane</keyword>
<dbReference type="OrthoDB" id="3521657at2"/>
<feature type="transmembrane region" description="Helical" evidence="7">
    <location>
        <begin position="219"/>
        <end position="241"/>
    </location>
</feature>
<dbReference type="InterPro" id="IPR000515">
    <property type="entry name" value="MetI-like"/>
</dbReference>
<feature type="transmembrane region" description="Helical" evidence="7">
    <location>
        <begin position="144"/>
        <end position="165"/>
    </location>
</feature>
<protein>
    <submittedName>
        <fullName evidence="10">Carbohydrate ABC transporter membrane protein 2, CUT1 family</fullName>
    </submittedName>
</protein>
<dbReference type="PANTHER" id="PTHR43744:SF12">
    <property type="entry name" value="ABC TRANSPORTER PERMEASE PROTEIN MG189-RELATED"/>
    <property type="match status" value="1"/>
</dbReference>
<dbReference type="CDD" id="cd06261">
    <property type="entry name" value="TM_PBP2"/>
    <property type="match status" value="1"/>
</dbReference>
<evidence type="ECO:0000256" key="7">
    <source>
        <dbReference type="RuleBase" id="RU363032"/>
    </source>
</evidence>
<dbReference type="SUPFAM" id="SSF161098">
    <property type="entry name" value="MetI-like"/>
    <property type="match status" value="1"/>
</dbReference>
<dbReference type="InterPro" id="IPR035906">
    <property type="entry name" value="MetI-like_sf"/>
</dbReference>
<feature type="region of interest" description="Disordered" evidence="8">
    <location>
        <begin position="1"/>
        <end position="31"/>
    </location>
</feature>
<dbReference type="Proteomes" id="UP000199220">
    <property type="component" value="Unassembled WGS sequence"/>
</dbReference>
<evidence type="ECO:0000256" key="6">
    <source>
        <dbReference type="ARBA" id="ARBA00023136"/>
    </source>
</evidence>